<dbReference type="GO" id="GO:0009190">
    <property type="term" value="P:cyclic nucleotide biosynthetic process"/>
    <property type="evidence" value="ECO:0007669"/>
    <property type="project" value="InterPro"/>
</dbReference>
<evidence type="ECO:0000256" key="3">
    <source>
        <dbReference type="SAM" id="MobiDB-lite"/>
    </source>
</evidence>
<dbReference type="GO" id="GO:0005524">
    <property type="term" value="F:ATP binding"/>
    <property type="evidence" value="ECO:0007669"/>
    <property type="project" value="UniProtKB-KW"/>
</dbReference>
<dbReference type="Proteomes" id="UP000321805">
    <property type="component" value="Chromosome"/>
</dbReference>
<gene>
    <name evidence="5" type="ORF">FSW04_00225</name>
</gene>
<evidence type="ECO:0000256" key="1">
    <source>
        <dbReference type="ARBA" id="ARBA00022741"/>
    </source>
</evidence>
<feature type="domain" description="Guanylate cyclase" evidence="4">
    <location>
        <begin position="337"/>
        <end position="461"/>
    </location>
</feature>
<dbReference type="InterPro" id="IPR041664">
    <property type="entry name" value="AAA_16"/>
</dbReference>
<dbReference type="CDD" id="cd07302">
    <property type="entry name" value="CHD"/>
    <property type="match status" value="2"/>
</dbReference>
<feature type="region of interest" description="Disordered" evidence="3">
    <location>
        <begin position="22"/>
        <end position="86"/>
    </location>
</feature>
<dbReference type="SUPFAM" id="SSF52540">
    <property type="entry name" value="P-loop containing nucleoside triphosphate hydrolases"/>
    <property type="match status" value="1"/>
</dbReference>
<dbReference type="SMART" id="SM00028">
    <property type="entry name" value="TPR"/>
    <property type="match status" value="4"/>
</dbReference>
<dbReference type="OrthoDB" id="5476461at2"/>
<dbReference type="InterPro" id="IPR019734">
    <property type="entry name" value="TPR_rpt"/>
</dbReference>
<protein>
    <submittedName>
        <fullName evidence="5">Tetratricopeptide repeat protein</fullName>
    </submittedName>
</protein>
<dbReference type="Pfam" id="PF13424">
    <property type="entry name" value="TPR_12"/>
    <property type="match status" value="2"/>
</dbReference>
<keyword evidence="1" id="KW-0547">Nucleotide-binding</keyword>
<accession>A0A5B8TZJ6</accession>
<keyword evidence="6" id="KW-1185">Reference proteome</keyword>
<organism evidence="5 6">
    <name type="scientific">Baekduia soli</name>
    <dbReference type="NCBI Taxonomy" id="496014"/>
    <lineage>
        <taxon>Bacteria</taxon>
        <taxon>Bacillati</taxon>
        <taxon>Actinomycetota</taxon>
        <taxon>Thermoleophilia</taxon>
        <taxon>Solirubrobacterales</taxon>
        <taxon>Baekduiaceae</taxon>
        <taxon>Baekduia</taxon>
    </lineage>
</organism>
<dbReference type="GO" id="GO:0035556">
    <property type="term" value="P:intracellular signal transduction"/>
    <property type="evidence" value="ECO:0007669"/>
    <property type="project" value="InterPro"/>
</dbReference>
<dbReference type="Pfam" id="PF00211">
    <property type="entry name" value="Guanylate_cyc"/>
    <property type="match status" value="2"/>
</dbReference>
<dbReference type="Gene3D" id="1.25.40.10">
    <property type="entry name" value="Tetratricopeptide repeat domain"/>
    <property type="match status" value="2"/>
</dbReference>
<dbReference type="Pfam" id="PF13191">
    <property type="entry name" value="AAA_16"/>
    <property type="match status" value="1"/>
</dbReference>
<dbReference type="PANTHER" id="PTHR16305">
    <property type="entry name" value="TESTICULAR SOLUBLE ADENYLYL CYCLASE"/>
    <property type="match status" value="1"/>
</dbReference>
<dbReference type="PANTHER" id="PTHR16305:SF28">
    <property type="entry name" value="GUANYLATE CYCLASE DOMAIN-CONTAINING PROTEIN"/>
    <property type="match status" value="1"/>
</dbReference>
<feature type="compositionally biased region" description="Basic residues" evidence="3">
    <location>
        <begin position="35"/>
        <end position="58"/>
    </location>
</feature>
<dbReference type="InterPro" id="IPR029787">
    <property type="entry name" value="Nucleotide_cyclase"/>
</dbReference>
<dbReference type="SUPFAM" id="SSF48452">
    <property type="entry name" value="TPR-like"/>
    <property type="match status" value="1"/>
</dbReference>
<dbReference type="GO" id="GO:0004016">
    <property type="term" value="F:adenylate cyclase activity"/>
    <property type="evidence" value="ECO:0007669"/>
    <property type="project" value="TreeGrafter"/>
</dbReference>
<dbReference type="InterPro" id="IPR011990">
    <property type="entry name" value="TPR-like_helical_dom_sf"/>
</dbReference>
<sequence>MHPGIGVHAADDDEPWLRRRRRARDPVRRTAARLPRLRRRRPRPRRLGPAHHIQRSVHRQAPEAAGGRGARRPQAAGARGGPEDALKVYAPDGAQMLPYVPRVLMRHVGEPGRPSVHAVDASMVHVDVSGFTKLSERLAGIGPEGAEQLADAIGACFASLLEVAYAEGGGLLKFGGDALLLLFDGEGHAVRAARAALLMRRRLRTVGRIETPRAAVQLRMTVGVHSGLAHLFVVGTSHRELLVAGPAATTTLEVEEAARAGQVVVSHQTAAHLPARCLGPPCGPGRLLVREPPGEPGAFAPAPAPEISPERLAACVPVAVRRHVEAGPQTPEHRTVTTAFLHFAGVDGLIARTGAVGAAEALHELVERVQRAADDHDVCFLSSDSDRDGGKLILTAGAPRATGDDEERMLLTTRAIIEGDGPLAISIGLNRGRVFAGDIGPHYRRTYTVMGDAVNLAARLMARAPHGQVYATESVLDRSPTRFATMALEPFMVKGKSRPVSAWSVGHATSSVRRESPIADFPLVGRDRQIASLRDALGATEDGGGLLLEISGEAGMGKSRLVHELRGLAGDRPVLHATCEAYTSASPYSAWRELLRQLLGVGWEAPSDTVVAQLRMAVGASAPDLMPWLALLAIPLDVDVEPSREVRQLAPGFRTARLHEVVVAFLQARLDDGTIIEIEDVHHMDAESAELLASVAARIDAIGCLVAVTRRDTDAGYVAPADAVRLGVEPLAPHEALALAEEITGSAPLPPHRLDEIVARSAGNAQFLLDLLAAAGDGHDGPLPDSIEAAAMARLDRLAQTDRALVRHASVLPVSFHPRYLDAGYLGEIPVPDAAAWDRLSDVFVDDGDGYVRFRHPVVRDAAYEVLPFATRRRLHRVAGDRLEQELGDGADEAGGLLSLHFLAAGDHARAYRYARIAADRAAEHFAFAGASLLYRRALTAARSVQPPSTELAAIWESLATAYTRTGEPKRAMEALTAARRHAGADPVRRAQLLHHHGTVVVERAGRAARGASWFARGLRELDGLPGREATAVRARLVASMAQLRQRQGRSAEAVELSRQAIADAESAGEEAALAHALCVLDWALAFSGRPREPGHSERALEIYTRLNDADREAAVLNNMGGIAYLSGRWDEAVELYARAADASLRAGDTATAAFGDCNLAEVLIDQGHLKEAQRLLARARRVWAATGDEAGVAFATALLGRAAVRTGDHDGAQKLLAEATAHFRRLGAEDDATWADALMAEAHAFAFRAPEALTLARRVLRGRDGDGRVGPMLHRVRGYAFAQLARPADALDAFSTSLEHARAQQLDYDVAAAIDALEALGALIGRQGLVVPATRDELLLRLRVRALPVPPLEPAASGQGSAS</sequence>
<dbReference type="InterPro" id="IPR001054">
    <property type="entry name" value="A/G_cyclase"/>
</dbReference>
<evidence type="ECO:0000256" key="2">
    <source>
        <dbReference type="ARBA" id="ARBA00022840"/>
    </source>
</evidence>
<dbReference type="EMBL" id="CP042430">
    <property type="protein sequence ID" value="QEC46143.1"/>
    <property type="molecule type" value="Genomic_DNA"/>
</dbReference>
<dbReference type="KEGG" id="bsol:FSW04_00225"/>
<evidence type="ECO:0000313" key="5">
    <source>
        <dbReference type="EMBL" id="QEC46143.1"/>
    </source>
</evidence>
<feature type="domain" description="Guanylate cyclase" evidence="4">
    <location>
        <begin position="122"/>
        <end position="255"/>
    </location>
</feature>
<dbReference type="InterPro" id="IPR027417">
    <property type="entry name" value="P-loop_NTPase"/>
</dbReference>
<dbReference type="PROSITE" id="PS50125">
    <property type="entry name" value="GUANYLATE_CYCLASE_2"/>
    <property type="match status" value="2"/>
</dbReference>
<name>A0A5B8TZJ6_9ACTN</name>
<evidence type="ECO:0000259" key="4">
    <source>
        <dbReference type="PROSITE" id="PS50125"/>
    </source>
</evidence>
<keyword evidence="2" id="KW-0067">ATP-binding</keyword>
<dbReference type="SUPFAM" id="SSF55073">
    <property type="entry name" value="Nucleotide cyclase"/>
    <property type="match status" value="2"/>
</dbReference>
<dbReference type="Gene3D" id="3.30.70.1230">
    <property type="entry name" value="Nucleotide cyclase"/>
    <property type="match status" value="2"/>
</dbReference>
<dbReference type="GO" id="GO:0005737">
    <property type="term" value="C:cytoplasm"/>
    <property type="evidence" value="ECO:0007669"/>
    <property type="project" value="TreeGrafter"/>
</dbReference>
<reference evidence="5 6" key="1">
    <citation type="journal article" date="2018" name="J. Microbiol.">
        <title>Baekduia soli gen. nov., sp. nov., a novel bacterium isolated from the soil of Baekdu Mountain and proposal of a novel family name, Baekduiaceae fam. nov.</title>
        <authorList>
            <person name="An D.S."/>
            <person name="Siddiqi M.Z."/>
            <person name="Kim K.H."/>
            <person name="Yu H.S."/>
            <person name="Im W.T."/>
        </authorList>
    </citation>
    <scope>NUCLEOTIDE SEQUENCE [LARGE SCALE GENOMIC DNA]</scope>
    <source>
        <strain evidence="5 6">BR7-21</strain>
    </source>
</reference>
<evidence type="ECO:0000313" key="6">
    <source>
        <dbReference type="Proteomes" id="UP000321805"/>
    </source>
</evidence>
<proteinExistence type="predicted"/>